<dbReference type="InterPro" id="IPR035908">
    <property type="entry name" value="F0_ATP_A_sf"/>
</dbReference>
<geneLocation type="mitochondrion" evidence="13"/>
<gene>
    <name evidence="13" type="primary">atp6</name>
</gene>
<keyword evidence="13" id="KW-0496">Mitochondrion</keyword>
<dbReference type="GeneID" id="22162959"/>
<dbReference type="PRINTS" id="PR00123">
    <property type="entry name" value="ATPASEA"/>
</dbReference>
<evidence type="ECO:0000256" key="12">
    <source>
        <dbReference type="SAM" id="Phobius"/>
    </source>
</evidence>
<dbReference type="AlphaFoldDB" id="A0A0U1XJ73"/>
<protein>
    <recommendedName>
        <fullName evidence="11">ATP synthase subunit a</fullName>
    </recommendedName>
</protein>
<comment type="similarity">
    <text evidence="2">Belongs to the ATPase A chain family.</text>
</comment>
<feature type="transmembrane region" description="Helical" evidence="12">
    <location>
        <begin position="177"/>
        <end position="204"/>
    </location>
</feature>
<feature type="transmembrane region" description="Helical" evidence="12">
    <location>
        <begin position="211"/>
        <end position="229"/>
    </location>
</feature>
<reference evidence="13" key="1">
    <citation type="journal article" date="2014" name="Mitochondrial DNA">
        <title>The complete mitochondrial DNA of the Pacific Geoduck clam (Panopea generosa).</title>
        <authorList>
            <person name="Bisbal-Pardo C.I."/>
            <person name="Del Rio-Portilla M.A."/>
            <person name="Rocha-Olivares A."/>
        </authorList>
    </citation>
    <scope>NUCLEOTIDE SEQUENCE</scope>
</reference>
<sequence length="235" mass="25598">MMSDLFSTFDFGFGVSNMGFSILLWLTVVSFLLFTMNSAVFFYSGSRLGGFKKMVGSFVVDSLQIYQISSYGGGSIFFMGVMVILWFFNIIGMGPYVFLISSHFAFAFSFSVVVWVSMIIFSMSSSIHSLMSSFVFSGLPSGAAMGLVWIEVVSNVVRALTLGLRLCLNLVSGQVFAGLLGGFGSIVCTSSVGLSSLLCSLVLMGLMMMEFFIGSLQAILFIYLITMYVEELSHS</sequence>
<keyword evidence="6" id="KW-0375">Hydrogen ion transport</keyword>
<evidence type="ECO:0000256" key="6">
    <source>
        <dbReference type="ARBA" id="ARBA00022781"/>
    </source>
</evidence>
<keyword evidence="8" id="KW-0406">Ion transport</keyword>
<evidence type="ECO:0000256" key="7">
    <source>
        <dbReference type="ARBA" id="ARBA00022989"/>
    </source>
</evidence>
<dbReference type="SUPFAM" id="SSF81336">
    <property type="entry name" value="F1F0 ATP synthase subunit A"/>
    <property type="match status" value="1"/>
</dbReference>
<keyword evidence="4" id="KW-0138">CF(0)</keyword>
<organism evidence="13">
    <name type="scientific">Panopea generosa</name>
    <dbReference type="NCBI Taxonomy" id="1049056"/>
    <lineage>
        <taxon>Eukaryota</taxon>
        <taxon>Metazoa</taxon>
        <taxon>Spiralia</taxon>
        <taxon>Lophotrochozoa</taxon>
        <taxon>Mollusca</taxon>
        <taxon>Bivalvia</taxon>
        <taxon>Autobranchia</taxon>
        <taxon>Heteroconchia</taxon>
        <taxon>Euheterodonta</taxon>
        <taxon>Imparidentia</taxon>
        <taxon>Adapedonta</taxon>
        <taxon>Hiatelloidea</taxon>
        <taxon>Hiatellidae</taxon>
        <taxon>Panopea</taxon>
    </lineage>
</organism>
<evidence type="ECO:0000256" key="3">
    <source>
        <dbReference type="ARBA" id="ARBA00022448"/>
    </source>
</evidence>
<accession>A0A0U1XJ73</accession>
<evidence type="ECO:0000256" key="1">
    <source>
        <dbReference type="ARBA" id="ARBA00004141"/>
    </source>
</evidence>
<evidence type="ECO:0000256" key="10">
    <source>
        <dbReference type="ARBA" id="ARBA00023310"/>
    </source>
</evidence>
<dbReference type="Pfam" id="PF00119">
    <property type="entry name" value="ATP-synt_A"/>
    <property type="match status" value="1"/>
</dbReference>
<comment type="subcellular location">
    <subcellularLocation>
        <location evidence="1">Membrane</location>
        <topology evidence="1">Multi-pass membrane protein</topology>
    </subcellularLocation>
    <subcellularLocation>
        <location evidence="11">Mitochondrion inner membrane</location>
        <topology evidence="11">Multi-pass membrane protein</topology>
    </subcellularLocation>
</comment>
<dbReference type="PANTHER" id="PTHR11410">
    <property type="entry name" value="ATP SYNTHASE SUBUNIT A"/>
    <property type="match status" value="1"/>
</dbReference>
<dbReference type="PANTHER" id="PTHR11410:SF0">
    <property type="entry name" value="ATP SYNTHASE SUBUNIT A"/>
    <property type="match status" value="1"/>
</dbReference>
<dbReference type="InterPro" id="IPR045083">
    <property type="entry name" value="ATP_synth_F0_asu_bact/mt"/>
</dbReference>
<dbReference type="GO" id="GO:0005743">
    <property type="term" value="C:mitochondrial inner membrane"/>
    <property type="evidence" value="ECO:0007669"/>
    <property type="project" value="UniProtKB-SubCell"/>
</dbReference>
<feature type="transmembrane region" description="Helical" evidence="12">
    <location>
        <begin position="20"/>
        <end position="44"/>
    </location>
</feature>
<keyword evidence="10" id="KW-0066">ATP synthesis</keyword>
<feature type="transmembrane region" description="Helical" evidence="12">
    <location>
        <begin position="104"/>
        <end position="122"/>
    </location>
</feature>
<dbReference type="NCBIfam" id="TIGR01131">
    <property type="entry name" value="ATP_synt_6_or_A"/>
    <property type="match status" value="1"/>
</dbReference>
<keyword evidence="7 12" id="KW-1133">Transmembrane helix</keyword>
<feature type="transmembrane region" description="Helical" evidence="12">
    <location>
        <begin position="134"/>
        <end position="157"/>
    </location>
</feature>
<dbReference type="EMBL" id="KM580067">
    <property type="protein sequence ID" value="AIU56056.1"/>
    <property type="molecule type" value="Genomic_DNA"/>
</dbReference>
<dbReference type="RefSeq" id="YP_009108147.1">
    <property type="nucleotide sequence ID" value="NC_025635.1"/>
</dbReference>
<keyword evidence="3" id="KW-0813">Transport</keyword>
<evidence type="ECO:0000256" key="11">
    <source>
        <dbReference type="RuleBase" id="RU004450"/>
    </source>
</evidence>
<name>A0A0U1XJ73_9BIVA</name>
<dbReference type="Gene3D" id="1.20.120.220">
    <property type="entry name" value="ATP synthase, F0 complex, subunit A"/>
    <property type="match status" value="1"/>
</dbReference>
<evidence type="ECO:0000256" key="9">
    <source>
        <dbReference type="ARBA" id="ARBA00023136"/>
    </source>
</evidence>
<feature type="transmembrane region" description="Helical" evidence="12">
    <location>
        <begin position="76"/>
        <end position="98"/>
    </location>
</feature>
<evidence type="ECO:0000256" key="8">
    <source>
        <dbReference type="ARBA" id="ARBA00023065"/>
    </source>
</evidence>
<dbReference type="GO" id="GO:0045259">
    <property type="term" value="C:proton-transporting ATP synthase complex"/>
    <property type="evidence" value="ECO:0007669"/>
    <property type="project" value="UniProtKB-KW"/>
</dbReference>
<evidence type="ECO:0000313" key="13">
    <source>
        <dbReference type="EMBL" id="AIU56056.1"/>
    </source>
</evidence>
<proteinExistence type="inferred from homology"/>
<keyword evidence="9 12" id="KW-0472">Membrane</keyword>
<evidence type="ECO:0000256" key="2">
    <source>
        <dbReference type="ARBA" id="ARBA00006810"/>
    </source>
</evidence>
<evidence type="ECO:0000256" key="5">
    <source>
        <dbReference type="ARBA" id="ARBA00022692"/>
    </source>
</evidence>
<keyword evidence="5 12" id="KW-0812">Transmembrane</keyword>
<dbReference type="GO" id="GO:0046933">
    <property type="term" value="F:proton-transporting ATP synthase activity, rotational mechanism"/>
    <property type="evidence" value="ECO:0007669"/>
    <property type="project" value="TreeGrafter"/>
</dbReference>
<dbReference type="InterPro" id="IPR000568">
    <property type="entry name" value="ATP_synth_F0_asu"/>
</dbReference>
<evidence type="ECO:0000256" key="4">
    <source>
        <dbReference type="ARBA" id="ARBA00022547"/>
    </source>
</evidence>
<dbReference type="CTD" id="4508"/>